<reference evidence="1 2" key="1">
    <citation type="submission" date="2024-01" db="EMBL/GenBank/DDBJ databases">
        <title>Comparative genomics of Cryptococcus and Kwoniella reveals pathogenesis evolution and contrasting modes of karyotype evolution via chromosome fusion or intercentromeric recombination.</title>
        <authorList>
            <person name="Coelho M.A."/>
            <person name="David-Palma M."/>
            <person name="Shea T."/>
            <person name="Bowers K."/>
            <person name="McGinley-Smith S."/>
            <person name="Mohammad A.W."/>
            <person name="Gnirke A."/>
            <person name="Yurkov A.M."/>
            <person name="Nowrousian M."/>
            <person name="Sun S."/>
            <person name="Cuomo C.A."/>
            <person name="Heitman J."/>
        </authorList>
    </citation>
    <scope>NUCLEOTIDE SEQUENCE [LARGE SCALE GENOMIC DNA]</scope>
    <source>
        <strain evidence="1">CBS 11374</strain>
    </source>
</reference>
<dbReference type="GeneID" id="87958818"/>
<name>A0ABZ1D6M3_9TREE</name>
<dbReference type="RefSeq" id="XP_062794437.1">
    <property type="nucleotide sequence ID" value="XM_062938386.1"/>
</dbReference>
<protein>
    <recommendedName>
        <fullName evidence="3">DUS-like FMN-binding domain-containing protein</fullName>
    </recommendedName>
</protein>
<dbReference type="Proteomes" id="UP001329825">
    <property type="component" value="Chromosome 9"/>
</dbReference>
<accession>A0ABZ1D6M3</accession>
<gene>
    <name evidence="1" type="ORF">IL334_006688</name>
</gene>
<organism evidence="1 2">
    <name type="scientific">Kwoniella shivajii</name>
    <dbReference type="NCBI Taxonomy" id="564305"/>
    <lineage>
        <taxon>Eukaryota</taxon>
        <taxon>Fungi</taxon>
        <taxon>Dikarya</taxon>
        <taxon>Basidiomycota</taxon>
        <taxon>Agaricomycotina</taxon>
        <taxon>Tremellomycetes</taxon>
        <taxon>Tremellales</taxon>
        <taxon>Cryptococcaceae</taxon>
        <taxon>Kwoniella</taxon>
    </lineage>
</organism>
<evidence type="ECO:0000313" key="1">
    <source>
        <dbReference type="EMBL" id="WRT69698.1"/>
    </source>
</evidence>
<dbReference type="EMBL" id="CP141889">
    <property type="protein sequence ID" value="WRT69698.1"/>
    <property type="molecule type" value="Genomic_DNA"/>
</dbReference>
<proteinExistence type="predicted"/>
<evidence type="ECO:0008006" key="3">
    <source>
        <dbReference type="Google" id="ProtNLM"/>
    </source>
</evidence>
<evidence type="ECO:0000313" key="2">
    <source>
        <dbReference type="Proteomes" id="UP001329825"/>
    </source>
</evidence>
<sequence length="117" mass="13291">MPVATARSLSPSEDILVFKRFKSDHNVGHTSKLTEQAELNVEEESINASVERSSDEALDVRSEIELVEEQMSLPVEYPRVYEKEIDYREKLVLAPMVRTGSLPMVGVVPRQQITINY</sequence>
<keyword evidence="2" id="KW-1185">Reference proteome</keyword>